<name>A0ABR8EDZ4_9CYAN</name>
<sequence length="61" mass="6912">MAIRPYNDQNINLYTGMLRPAPLFYAFLIVNGINCRKNANIYQLKVAHNLSAFAKKNANTP</sequence>
<keyword evidence="2" id="KW-1185">Reference proteome</keyword>
<proteinExistence type="predicted"/>
<evidence type="ECO:0000313" key="2">
    <source>
        <dbReference type="Proteomes" id="UP000641954"/>
    </source>
</evidence>
<comment type="caution">
    <text evidence="1">The sequence shown here is derived from an EMBL/GenBank/DDBJ whole genome shotgun (WGS) entry which is preliminary data.</text>
</comment>
<dbReference type="EMBL" id="JACJSK010000014">
    <property type="protein sequence ID" value="MBD2544542.1"/>
    <property type="molecule type" value="Genomic_DNA"/>
</dbReference>
<gene>
    <name evidence="1" type="ORF">H6G72_11985</name>
</gene>
<protein>
    <submittedName>
        <fullName evidence="1">Uncharacterized protein</fullName>
    </submittedName>
</protein>
<evidence type="ECO:0000313" key="1">
    <source>
        <dbReference type="EMBL" id="MBD2544542.1"/>
    </source>
</evidence>
<dbReference type="Proteomes" id="UP000641954">
    <property type="component" value="Unassembled WGS sequence"/>
</dbReference>
<accession>A0ABR8EDZ4</accession>
<dbReference type="RefSeq" id="WP_054464104.1">
    <property type="nucleotide sequence ID" value="NZ_JACJSK010000014.1"/>
</dbReference>
<reference evidence="1 2" key="1">
    <citation type="journal article" date="2020" name="ISME J.">
        <title>Comparative genomics reveals insights into cyanobacterial evolution and habitat adaptation.</title>
        <authorList>
            <person name="Chen M.Y."/>
            <person name="Teng W.K."/>
            <person name="Zhao L."/>
            <person name="Hu C.X."/>
            <person name="Zhou Y.K."/>
            <person name="Han B.P."/>
            <person name="Song L.R."/>
            <person name="Shu W.S."/>
        </authorList>
    </citation>
    <scope>NUCLEOTIDE SEQUENCE [LARGE SCALE GENOMIC DNA]</scope>
    <source>
        <strain evidence="1 2">FACHB-1370</strain>
    </source>
</reference>
<organism evidence="1 2">
    <name type="scientific">Planktothricoides raciborskii FACHB-1370</name>
    <dbReference type="NCBI Taxonomy" id="2949576"/>
    <lineage>
        <taxon>Bacteria</taxon>
        <taxon>Bacillati</taxon>
        <taxon>Cyanobacteriota</taxon>
        <taxon>Cyanophyceae</taxon>
        <taxon>Oscillatoriophycideae</taxon>
        <taxon>Oscillatoriales</taxon>
        <taxon>Oscillatoriaceae</taxon>
        <taxon>Planktothricoides</taxon>
    </lineage>
</organism>